<protein>
    <submittedName>
        <fullName evidence="2">FMN reductase</fullName>
    </submittedName>
</protein>
<feature type="domain" description="NADPH-dependent FMN reductase-like" evidence="1">
    <location>
        <begin position="8"/>
        <end position="150"/>
    </location>
</feature>
<keyword evidence="3" id="KW-1185">Reference proteome</keyword>
<organism evidence="2 3">
    <name type="scientific">Paraburkholderia caballeronis</name>
    <dbReference type="NCBI Taxonomy" id="416943"/>
    <lineage>
        <taxon>Bacteria</taxon>
        <taxon>Pseudomonadati</taxon>
        <taxon>Pseudomonadota</taxon>
        <taxon>Betaproteobacteria</taxon>
        <taxon>Burkholderiales</taxon>
        <taxon>Burkholderiaceae</taxon>
        <taxon>Paraburkholderia</taxon>
    </lineage>
</organism>
<dbReference type="STRING" id="416943.SAMN05445871_3627"/>
<dbReference type="InterPro" id="IPR005025">
    <property type="entry name" value="FMN_Rdtase-like_dom"/>
</dbReference>
<dbReference type="InterPro" id="IPR029039">
    <property type="entry name" value="Flavoprotein-like_sf"/>
</dbReference>
<dbReference type="SUPFAM" id="SSF52218">
    <property type="entry name" value="Flavoproteins"/>
    <property type="match status" value="1"/>
</dbReference>
<accession>A0A1H7LYR4</accession>
<gene>
    <name evidence="2" type="ORF">SAMN05192542_104549</name>
</gene>
<dbReference type="Pfam" id="PF03358">
    <property type="entry name" value="FMN_red"/>
    <property type="match status" value="1"/>
</dbReference>
<dbReference type="GO" id="GO:0005829">
    <property type="term" value="C:cytosol"/>
    <property type="evidence" value="ECO:0007669"/>
    <property type="project" value="TreeGrafter"/>
</dbReference>
<dbReference type="OrthoDB" id="1643408at2"/>
<sequence length="211" mass="21507">MTRAFVPHIVGIGGTLRAGSSSELVVRAALCEAQKLGATTEAIVGPDLVMPMYSPEAAARTPQAIRLLTALRRAHGVIVASPAYHGSLSGLLKNALDYTEDMRTDERTYLSGRAVGCIACAGGVQAGASTLATLRSIVHALRGWPTPLGVMLNTSMPLFDADGACVDASSAGQLGILAKEVVMFANASCGAAASGDTAAADKRVLDAVPAT</sequence>
<dbReference type="PANTHER" id="PTHR30543">
    <property type="entry name" value="CHROMATE REDUCTASE"/>
    <property type="match status" value="1"/>
</dbReference>
<evidence type="ECO:0000313" key="3">
    <source>
        <dbReference type="Proteomes" id="UP000199120"/>
    </source>
</evidence>
<dbReference type="AlphaFoldDB" id="A0A1H7LYR4"/>
<dbReference type="Proteomes" id="UP000199120">
    <property type="component" value="Unassembled WGS sequence"/>
</dbReference>
<proteinExistence type="predicted"/>
<dbReference type="Gene3D" id="3.40.50.360">
    <property type="match status" value="1"/>
</dbReference>
<name>A0A1H7LYR4_9BURK</name>
<dbReference type="InterPro" id="IPR050712">
    <property type="entry name" value="NAD(P)H-dep_reductase"/>
</dbReference>
<dbReference type="RefSeq" id="WP_090547519.1">
    <property type="nucleotide sequence ID" value="NZ_FNSR01000002.1"/>
</dbReference>
<evidence type="ECO:0000259" key="1">
    <source>
        <dbReference type="Pfam" id="PF03358"/>
    </source>
</evidence>
<dbReference type="EMBL" id="FOAJ01000004">
    <property type="protein sequence ID" value="SEL04071.1"/>
    <property type="molecule type" value="Genomic_DNA"/>
</dbReference>
<reference evidence="3" key="1">
    <citation type="submission" date="2016-10" db="EMBL/GenBank/DDBJ databases">
        <authorList>
            <person name="Varghese N."/>
            <person name="Submissions S."/>
        </authorList>
    </citation>
    <scope>NUCLEOTIDE SEQUENCE [LARGE SCALE GENOMIC DNA]</scope>
    <source>
        <strain evidence="3">LMG 26416</strain>
    </source>
</reference>
<dbReference type="PANTHER" id="PTHR30543:SF21">
    <property type="entry name" value="NAD(P)H-DEPENDENT FMN REDUCTASE LOT6"/>
    <property type="match status" value="1"/>
</dbReference>
<evidence type="ECO:0000313" key="2">
    <source>
        <dbReference type="EMBL" id="SEL04071.1"/>
    </source>
</evidence>
<dbReference type="GO" id="GO:0010181">
    <property type="term" value="F:FMN binding"/>
    <property type="evidence" value="ECO:0007669"/>
    <property type="project" value="TreeGrafter"/>
</dbReference>
<dbReference type="GO" id="GO:0016491">
    <property type="term" value="F:oxidoreductase activity"/>
    <property type="evidence" value="ECO:0007669"/>
    <property type="project" value="InterPro"/>
</dbReference>